<dbReference type="InterPro" id="IPR002469">
    <property type="entry name" value="Peptidase_S9B_N"/>
</dbReference>
<feature type="domain" description="Dipeptidylpeptidase IV N-terminal" evidence="4">
    <location>
        <begin position="49"/>
        <end position="117"/>
    </location>
</feature>
<evidence type="ECO:0000259" key="4">
    <source>
        <dbReference type="Pfam" id="PF00930"/>
    </source>
</evidence>
<protein>
    <submittedName>
        <fullName evidence="5">Venom dipeptidyl peptidase 4 isoform X2</fullName>
    </submittedName>
</protein>
<reference evidence="5 6" key="1">
    <citation type="journal article" date="2024" name="Ann. Entomol. Soc. Am.">
        <title>Genomic analyses of the southern and eastern yellowjacket wasps (Hymenoptera: Vespidae) reveal evolutionary signatures of social life.</title>
        <authorList>
            <person name="Catto M.A."/>
            <person name="Caine P.B."/>
            <person name="Orr S.E."/>
            <person name="Hunt B.G."/>
            <person name="Goodisman M.A.D."/>
        </authorList>
    </citation>
    <scope>NUCLEOTIDE SEQUENCE [LARGE SCALE GENOMIC DNA]</scope>
    <source>
        <strain evidence="5">233</strain>
        <tissue evidence="5">Head and thorax</tissue>
    </source>
</reference>
<name>A0ABD1ZX58_VESSQ</name>
<keyword evidence="1" id="KW-0031">Aminopeptidase</keyword>
<dbReference type="Pfam" id="PF00930">
    <property type="entry name" value="DPPIV_N"/>
    <property type="match status" value="1"/>
</dbReference>
<evidence type="ECO:0000256" key="1">
    <source>
        <dbReference type="ARBA" id="ARBA00022438"/>
    </source>
</evidence>
<keyword evidence="3" id="KW-0325">Glycoprotein</keyword>
<dbReference type="SUPFAM" id="SSF82171">
    <property type="entry name" value="DPP6 N-terminal domain-like"/>
    <property type="match status" value="1"/>
</dbReference>
<comment type="caution">
    <text evidence="5">The sequence shown here is derived from an EMBL/GenBank/DDBJ whole genome shotgun (WGS) entry which is preliminary data.</text>
</comment>
<dbReference type="InterPro" id="IPR050278">
    <property type="entry name" value="Serine_Prot_S9B/DPPIV"/>
</dbReference>
<evidence type="ECO:0000313" key="6">
    <source>
        <dbReference type="Proteomes" id="UP001607302"/>
    </source>
</evidence>
<sequence length="223" mass="25170">MKLIYSSINNPIQSDKYNKFYDTLLASLSELYYDSKITVYAIKASLLHVQTETALTATNDSLTLQLATWAPTGNALIYVHQNNIFYRLEAEVPTDYQITDTGVFGTIYNGVPDWVYEVSKIFAPRYISISHGTITYAILCAGSIVPPTVIHIADVRRDIARVCIFPELSSAMLFLGLLERNETGVKADEKEQPVQERETYFLDILKSYSDKLTASSNGWFLLR</sequence>
<proteinExistence type="predicted"/>
<keyword evidence="1" id="KW-0378">Hydrolase</keyword>
<organism evidence="5 6">
    <name type="scientific">Vespula squamosa</name>
    <name type="common">Southern yellow jacket</name>
    <name type="synonym">Wasp</name>
    <dbReference type="NCBI Taxonomy" id="30214"/>
    <lineage>
        <taxon>Eukaryota</taxon>
        <taxon>Metazoa</taxon>
        <taxon>Ecdysozoa</taxon>
        <taxon>Arthropoda</taxon>
        <taxon>Hexapoda</taxon>
        <taxon>Insecta</taxon>
        <taxon>Pterygota</taxon>
        <taxon>Neoptera</taxon>
        <taxon>Endopterygota</taxon>
        <taxon>Hymenoptera</taxon>
        <taxon>Apocrita</taxon>
        <taxon>Aculeata</taxon>
        <taxon>Vespoidea</taxon>
        <taxon>Vespidae</taxon>
        <taxon>Vespinae</taxon>
        <taxon>Vespula</taxon>
    </lineage>
</organism>
<dbReference type="Proteomes" id="UP001607302">
    <property type="component" value="Unassembled WGS sequence"/>
</dbReference>
<dbReference type="GO" id="GO:0004177">
    <property type="term" value="F:aminopeptidase activity"/>
    <property type="evidence" value="ECO:0007669"/>
    <property type="project" value="UniProtKB-KW"/>
</dbReference>
<keyword evidence="2" id="KW-0720">Serine protease</keyword>
<dbReference type="PANTHER" id="PTHR11731">
    <property type="entry name" value="PROTEASE FAMILY S9B,C DIPEPTIDYL-PEPTIDASE IV-RELATED"/>
    <property type="match status" value="1"/>
</dbReference>
<accession>A0ABD1ZX58</accession>
<evidence type="ECO:0000313" key="5">
    <source>
        <dbReference type="EMBL" id="KAL2712952.1"/>
    </source>
</evidence>
<evidence type="ECO:0000256" key="3">
    <source>
        <dbReference type="ARBA" id="ARBA00023180"/>
    </source>
</evidence>
<gene>
    <name evidence="5" type="ORF">V1478_017543</name>
</gene>
<keyword evidence="6" id="KW-1185">Reference proteome</keyword>
<evidence type="ECO:0000256" key="2">
    <source>
        <dbReference type="ARBA" id="ARBA00022825"/>
    </source>
</evidence>
<dbReference type="EMBL" id="JAUDFV010000164">
    <property type="protein sequence ID" value="KAL2712952.1"/>
    <property type="molecule type" value="Genomic_DNA"/>
</dbReference>
<dbReference type="Gene3D" id="2.140.10.30">
    <property type="entry name" value="Dipeptidylpeptidase IV, N-terminal domain"/>
    <property type="match status" value="1"/>
</dbReference>
<dbReference type="AlphaFoldDB" id="A0ABD1ZX58"/>
<dbReference type="PANTHER" id="PTHR11731:SF200">
    <property type="entry name" value="DIPEPTIDYL PEPTIDASE 10, ISOFORM B"/>
    <property type="match status" value="1"/>
</dbReference>
<keyword evidence="1" id="KW-0645">Protease</keyword>
<dbReference type="GO" id="GO:0008236">
    <property type="term" value="F:serine-type peptidase activity"/>
    <property type="evidence" value="ECO:0007669"/>
    <property type="project" value="UniProtKB-KW"/>
</dbReference>